<evidence type="ECO:0000313" key="3">
    <source>
        <dbReference type="Proteomes" id="UP000631114"/>
    </source>
</evidence>
<protein>
    <submittedName>
        <fullName evidence="2">Uncharacterized protein</fullName>
    </submittedName>
</protein>
<evidence type="ECO:0000256" key="1">
    <source>
        <dbReference type="SAM" id="Phobius"/>
    </source>
</evidence>
<dbReference type="AlphaFoldDB" id="A0A835IBD7"/>
<keyword evidence="1" id="KW-1133">Transmembrane helix</keyword>
<sequence>MWMISCSSQVDAITLLVGGMIFSEVYSVGVSVFLGGNKPSRNGDVRSDLCVTFSCDLDISWKLVDIVLNEISCRQEERPSEQDVSTILGIEQQAHENDLQVSSVMTLFPLLSMLSPLKLTKTITGLIGFSAATSHDCIMVMSVLRSRLVVCN</sequence>
<reference evidence="2 3" key="1">
    <citation type="submission" date="2020-10" db="EMBL/GenBank/DDBJ databases">
        <title>The Coptis chinensis genome and diversification of protoberbering-type alkaloids.</title>
        <authorList>
            <person name="Wang B."/>
            <person name="Shu S."/>
            <person name="Song C."/>
            <person name="Liu Y."/>
        </authorList>
    </citation>
    <scope>NUCLEOTIDE SEQUENCE [LARGE SCALE GENOMIC DNA]</scope>
    <source>
        <strain evidence="2">HL-2020</strain>
        <tissue evidence="2">Leaf</tissue>
    </source>
</reference>
<keyword evidence="1" id="KW-0472">Membrane</keyword>
<name>A0A835IBD7_9MAGN</name>
<dbReference type="Proteomes" id="UP000631114">
    <property type="component" value="Unassembled WGS sequence"/>
</dbReference>
<keyword evidence="3" id="KW-1185">Reference proteome</keyword>
<accession>A0A835IBD7</accession>
<organism evidence="2 3">
    <name type="scientific">Coptis chinensis</name>
    <dbReference type="NCBI Taxonomy" id="261450"/>
    <lineage>
        <taxon>Eukaryota</taxon>
        <taxon>Viridiplantae</taxon>
        <taxon>Streptophyta</taxon>
        <taxon>Embryophyta</taxon>
        <taxon>Tracheophyta</taxon>
        <taxon>Spermatophyta</taxon>
        <taxon>Magnoliopsida</taxon>
        <taxon>Ranunculales</taxon>
        <taxon>Ranunculaceae</taxon>
        <taxon>Coptidoideae</taxon>
        <taxon>Coptis</taxon>
    </lineage>
</organism>
<evidence type="ECO:0000313" key="2">
    <source>
        <dbReference type="EMBL" id="KAF9614716.1"/>
    </source>
</evidence>
<feature type="transmembrane region" description="Helical" evidence="1">
    <location>
        <begin position="12"/>
        <end position="36"/>
    </location>
</feature>
<proteinExistence type="predicted"/>
<gene>
    <name evidence="2" type="ORF">IFM89_020127</name>
</gene>
<dbReference type="OrthoDB" id="1737330at2759"/>
<comment type="caution">
    <text evidence="2">The sequence shown here is derived from an EMBL/GenBank/DDBJ whole genome shotgun (WGS) entry which is preliminary data.</text>
</comment>
<dbReference type="EMBL" id="JADFTS010000003">
    <property type="protein sequence ID" value="KAF9614716.1"/>
    <property type="molecule type" value="Genomic_DNA"/>
</dbReference>
<keyword evidence="1" id="KW-0812">Transmembrane</keyword>